<proteinExistence type="predicted"/>
<gene>
    <name evidence="4" type="ORF">J2D77_10320</name>
</gene>
<evidence type="ECO:0000313" key="5">
    <source>
        <dbReference type="Proteomes" id="UP000664073"/>
    </source>
</evidence>
<dbReference type="GO" id="GO:0003700">
    <property type="term" value="F:DNA-binding transcription factor activity"/>
    <property type="evidence" value="ECO:0007669"/>
    <property type="project" value="TreeGrafter"/>
</dbReference>
<protein>
    <submittedName>
        <fullName evidence="4">TetR/AcrR family transcriptional regulator</fullName>
    </submittedName>
</protein>
<dbReference type="PROSITE" id="PS50977">
    <property type="entry name" value="HTH_TETR_2"/>
    <property type="match status" value="1"/>
</dbReference>
<dbReference type="PANTHER" id="PTHR30055:SF201">
    <property type="entry name" value="TRANSCRIPTIONAL REGULATORY PROTEIN"/>
    <property type="match status" value="1"/>
</dbReference>
<reference evidence="4" key="1">
    <citation type="submission" date="2021-03" db="EMBL/GenBank/DDBJ databases">
        <title>The complete genome sequence of Acetobacter sp. TBRC 12339.</title>
        <authorList>
            <person name="Charoenyingcharoen P."/>
            <person name="Yukphan P."/>
        </authorList>
    </citation>
    <scope>NUCLEOTIDE SEQUENCE</scope>
    <source>
        <strain evidence="4">TBRC 12339</strain>
    </source>
</reference>
<feature type="domain" description="HTH tetR-type" evidence="3">
    <location>
        <begin position="22"/>
        <end position="82"/>
    </location>
</feature>
<dbReference type="Pfam" id="PF17928">
    <property type="entry name" value="TetR_C_22"/>
    <property type="match status" value="1"/>
</dbReference>
<feature type="DNA-binding region" description="H-T-H motif" evidence="2">
    <location>
        <begin position="45"/>
        <end position="64"/>
    </location>
</feature>
<dbReference type="InterPro" id="IPR009057">
    <property type="entry name" value="Homeodomain-like_sf"/>
</dbReference>
<dbReference type="SUPFAM" id="SSF46689">
    <property type="entry name" value="Homeodomain-like"/>
    <property type="match status" value="1"/>
</dbReference>
<sequence>MADANSLDHILPRSEGVQRRGQQRKEALLEAAEILIAECGLDGLSMRELGRRAGLPIASIYHYFPSAQAIVLSLAVKQLKHIESFTNEFLSDANPTDMTAEQLAELATKAVDALAERLARTPAAPAIWNALRSTPALRNIDRNDTLNRAQVIVPFIACLRPHDTAEELTRLAVIFLESTIINVMFALESPEPMRSKFLASLRDYVACTLRGFKQS</sequence>
<accession>A0A939HMD2</accession>
<dbReference type="AlphaFoldDB" id="A0A939HMD2"/>
<keyword evidence="5" id="KW-1185">Reference proteome</keyword>
<comment type="caution">
    <text evidence="4">The sequence shown here is derived from an EMBL/GenBank/DDBJ whole genome shotgun (WGS) entry which is preliminary data.</text>
</comment>
<name>A0A939HMD2_9PROT</name>
<dbReference type="InterPro" id="IPR050109">
    <property type="entry name" value="HTH-type_TetR-like_transc_reg"/>
</dbReference>
<evidence type="ECO:0000256" key="1">
    <source>
        <dbReference type="ARBA" id="ARBA00023125"/>
    </source>
</evidence>
<dbReference type="GO" id="GO:0000976">
    <property type="term" value="F:transcription cis-regulatory region binding"/>
    <property type="evidence" value="ECO:0007669"/>
    <property type="project" value="TreeGrafter"/>
</dbReference>
<evidence type="ECO:0000256" key="2">
    <source>
        <dbReference type="PROSITE-ProRule" id="PRU00335"/>
    </source>
</evidence>
<dbReference type="EMBL" id="JAFVMH010000004">
    <property type="protein sequence ID" value="MBO1325545.1"/>
    <property type="molecule type" value="Genomic_DNA"/>
</dbReference>
<evidence type="ECO:0000313" key="4">
    <source>
        <dbReference type="EMBL" id="MBO1325545.1"/>
    </source>
</evidence>
<dbReference type="Proteomes" id="UP000664073">
    <property type="component" value="Unassembled WGS sequence"/>
</dbReference>
<dbReference type="Gene3D" id="1.10.357.10">
    <property type="entry name" value="Tetracycline Repressor, domain 2"/>
    <property type="match status" value="1"/>
</dbReference>
<dbReference type="PRINTS" id="PR00455">
    <property type="entry name" value="HTHTETR"/>
</dbReference>
<dbReference type="RefSeq" id="WP_207846197.1">
    <property type="nucleotide sequence ID" value="NZ_JAFVMH010000004.1"/>
</dbReference>
<dbReference type="Pfam" id="PF00440">
    <property type="entry name" value="TetR_N"/>
    <property type="match status" value="1"/>
</dbReference>
<dbReference type="InterPro" id="IPR001647">
    <property type="entry name" value="HTH_TetR"/>
</dbReference>
<organism evidence="4 5">
    <name type="scientific">Acetobacter garciniae</name>
    <dbReference type="NCBI Taxonomy" id="2817435"/>
    <lineage>
        <taxon>Bacteria</taxon>
        <taxon>Pseudomonadati</taxon>
        <taxon>Pseudomonadota</taxon>
        <taxon>Alphaproteobacteria</taxon>
        <taxon>Acetobacterales</taxon>
        <taxon>Acetobacteraceae</taxon>
        <taxon>Acetobacter</taxon>
    </lineage>
</organism>
<dbReference type="PANTHER" id="PTHR30055">
    <property type="entry name" value="HTH-TYPE TRANSCRIPTIONAL REGULATOR RUTR"/>
    <property type="match status" value="1"/>
</dbReference>
<dbReference type="InterPro" id="IPR041674">
    <property type="entry name" value="TetR_C_22"/>
</dbReference>
<evidence type="ECO:0000259" key="3">
    <source>
        <dbReference type="PROSITE" id="PS50977"/>
    </source>
</evidence>
<keyword evidence="1 2" id="KW-0238">DNA-binding</keyword>